<reference evidence="8" key="1">
    <citation type="submission" date="2021-01" db="EMBL/GenBank/DDBJ databases">
        <authorList>
            <consortium name="Aspergillus chevalieri M1 genome sequencing consortium"/>
            <person name="Kazuki M."/>
            <person name="Futagami T."/>
        </authorList>
    </citation>
    <scope>NUCLEOTIDE SEQUENCE</scope>
    <source>
        <strain evidence="8">M1</strain>
    </source>
</reference>
<gene>
    <name evidence="8" type="ORF">ACHE_10197S</name>
</gene>
<name>A0A7R7VDK6_ASPCH</name>
<accession>A0A7R7VDK6</accession>
<dbReference type="Pfam" id="PF00069">
    <property type="entry name" value="Pkinase"/>
    <property type="match status" value="1"/>
</dbReference>
<dbReference type="GO" id="GO:0004674">
    <property type="term" value="F:protein serine/threonine kinase activity"/>
    <property type="evidence" value="ECO:0007669"/>
    <property type="project" value="UniProtKB-KW"/>
</dbReference>
<evidence type="ECO:0000256" key="1">
    <source>
        <dbReference type="ARBA" id="ARBA00022527"/>
    </source>
</evidence>
<dbReference type="PROSITE" id="PS50011">
    <property type="entry name" value="PROTEIN_KINASE_DOM"/>
    <property type="match status" value="1"/>
</dbReference>
<dbReference type="GeneID" id="66977154"/>
<evidence type="ECO:0000313" key="9">
    <source>
        <dbReference type="Proteomes" id="UP000637239"/>
    </source>
</evidence>
<sequence>MTPYRGHETGDPVGIGEVLDVRYRIFEKLGSGWYSTVWLARDQTYYTAVKILDQDCYGGEHSIFELEILQRLRDSDPNHPRYRHVSIRLDYFMYERHMRLVMELMAEDMNGFCFSFEEVKIPNVTMKRITKQLLLAVDYARSLGIIHTVS</sequence>
<evidence type="ECO:0000256" key="3">
    <source>
        <dbReference type="ARBA" id="ARBA00022741"/>
    </source>
</evidence>
<organism evidence="8 9">
    <name type="scientific">Aspergillus chevalieri</name>
    <name type="common">Eurotium chevalieri</name>
    <dbReference type="NCBI Taxonomy" id="182096"/>
    <lineage>
        <taxon>Eukaryota</taxon>
        <taxon>Fungi</taxon>
        <taxon>Dikarya</taxon>
        <taxon>Ascomycota</taxon>
        <taxon>Pezizomycotina</taxon>
        <taxon>Eurotiomycetes</taxon>
        <taxon>Eurotiomycetidae</taxon>
        <taxon>Eurotiales</taxon>
        <taxon>Aspergillaceae</taxon>
        <taxon>Aspergillus</taxon>
        <taxon>Aspergillus subgen. Aspergillus</taxon>
    </lineage>
</organism>
<keyword evidence="4" id="KW-0418">Kinase</keyword>
<keyword evidence="2" id="KW-0808">Transferase</keyword>
<proteinExistence type="predicted"/>
<dbReference type="GO" id="GO:0005524">
    <property type="term" value="F:ATP binding"/>
    <property type="evidence" value="ECO:0007669"/>
    <property type="project" value="UniProtKB-UniRule"/>
</dbReference>
<protein>
    <recommendedName>
        <fullName evidence="7">Protein kinase domain-containing protein</fullName>
    </recommendedName>
</protein>
<evidence type="ECO:0000313" key="8">
    <source>
        <dbReference type="EMBL" id="BCR82795.1"/>
    </source>
</evidence>
<evidence type="ECO:0000256" key="5">
    <source>
        <dbReference type="ARBA" id="ARBA00022840"/>
    </source>
</evidence>
<reference evidence="8" key="2">
    <citation type="submission" date="2021-02" db="EMBL/GenBank/DDBJ databases">
        <title>Aspergillus chevalieri M1 genome sequence.</title>
        <authorList>
            <person name="Kadooka C."/>
            <person name="Mori K."/>
            <person name="Futagami T."/>
        </authorList>
    </citation>
    <scope>NUCLEOTIDE SEQUENCE</scope>
    <source>
        <strain evidence="8">M1</strain>
    </source>
</reference>
<dbReference type="PANTHER" id="PTHR24058">
    <property type="entry name" value="DUAL SPECIFICITY PROTEIN KINASE"/>
    <property type="match status" value="1"/>
</dbReference>
<dbReference type="SUPFAM" id="SSF56112">
    <property type="entry name" value="Protein kinase-like (PK-like)"/>
    <property type="match status" value="1"/>
</dbReference>
<dbReference type="PROSITE" id="PS00107">
    <property type="entry name" value="PROTEIN_KINASE_ATP"/>
    <property type="match status" value="1"/>
</dbReference>
<evidence type="ECO:0000256" key="2">
    <source>
        <dbReference type="ARBA" id="ARBA00022679"/>
    </source>
</evidence>
<evidence type="ECO:0000259" key="7">
    <source>
        <dbReference type="PROSITE" id="PS50011"/>
    </source>
</evidence>
<feature type="domain" description="Protein kinase" evidence="7">
    <location>
        <begin position="23"/>
        <end position="150"/>
    </location>
</feature>
<dbReference type="InterPro" id="IPR000719">
    <property type="entry name" value="Prot_kinase_dom"/>
</dbReference>
<dbReference type="Gene3D" id="1.10.510.10">
    <property type="entry name" value="Transferase(Phosphotransferase) domain 1"/>
    <property type="match status" value="1"/>
</dbReference>
<dbReference type="EMBL" id="AP024416">
    <property type="protein sequence ID" value="BCR82795.1"/>
    <property type="molecule type" value="Genomic_DNA"/>
</dbReference>
<evidence type="ECO:0000256" key="6">
    <source>
        <dbReference type="PROSITE-ProRule" id="PRU10141"/>
    </source>
</evidence>
<keyword evidence="5 6" id="KW-0067">ATP-binding</keyword>
<feature type="binding site" evidence="6">
    <location>
        <position position="50"/>
    </location>
    <ligand>
        <name>ATP</name>
        <dbReference type="ChEBI" id="CHEBI:30616"/>
    </ligand>
</feature>
<keyword evidence="1" id="KW-0723">Serine/threonine-protein kinase</keyword>
<dbReference type="AlphaFoldDB" id="A0A7R7VDK6"/>
<dbReference type="RefSeq" id="XP_043131317.1">
    <property type="nucleotide sequence ID" value="XM_043276597.1"/>
</dbReference>
<dbReference type="KEGG" id="ache:ACHE_10197S"/>
<dbReference type="InterPro" id="IPR050494">
    <property type="entry name" value="Ser_Thr_dual-spec_kinase"/>
</dbReference>
<dbReference type="InterPro" id="IPR011009">
    <property type="entry name" value="Kinase-like_dom_sf"/>
</dbReference>
<evidence type="ECO:0000256" key="4">
    <source>
        <dbReference type="ARBA" id="ARBA00022777"/>
    </source>
</evidence>
<dbReference type="InterPro" id="IPR017441">
    <property type="entry name" value="Protein_kinase_ATP_BS"/>
</dbReference>
<keyword evidence="9" id="KW-1185">Reference proteome</keyword>
<dbReference type="Gene3D" id="3.30.200.20">
    <property type="entry name" value="Phosphorylase Kinase, domain 1"/>
    <property type="match status" value="1"/>
</dbReference>
<keyword evidence="3 6" id="KW-0547">Nucleotide-binding</keyword>
<dbReference type="Proteomes" id="UP000637239">
    <property type="component" value="Chromosome 1"/>
</dbReference>